<evidence type="ECO:0000256" key="13">
    <source>
        <dbReference type="RuleBase" id="RU003991"/>
    </source>
</evidence>
<accession>A0A5M6CY39</accession>
<dbReference type="Proteomes" id="UP000324479">
    <property type="component" value="Unassembled WGS sequence"/>
</dbReference>
<keyword evidence="8 12" id="KW-0238">DNA-binding</keyword>
<dbReference type="EMBL" id="VWOX01000016">
    <property type="protein sequence ID" value="KAA5539856.1"/>
    <property type="molecule type" value="Genomic_DNA"/>
</dbReference>
<dbReference type="SUPFAM" id="SSF46785">
    <property type="entry name" value="Winged helix' DNA-binding domain"/>
    <property type="match status" value="1"/>
</dbReference>
<dbReference type="GO" id="GO:0003677">
    <property type="term" value="F:DNA binding"/>
    <property type="evidence" value="ECO:0007669"/>
    <property type="project" value="UniProtKB-UniRule"/>
</dbReference>
<dbReference type="FunFam" id="1.10.10.10:FF:000009">
    <property type="entry name" value="LexA repressor"/>
    <property type="match status" value="1"/>
</dbReference>
<name>A0A5M6CY39_9BACT</name>
<dbReference type="GO" id="GO:0006281">
    <property type="term" value="P:DNA repair"/>
    <property type="evidence" value="ECO:0007669"/>
    <property type="project" value="UniProtKB-UniRule"/>
</dbReference>
<dbReference type="Pfam" id="PF00717">
    <property type="entry name" value="Peptidase_S24"/>
    <property type="match status" value="1"/>
</dbReference>
<keyword evidence="7 12" id="KW-0805">Transcription regulation</keyword>
<evidence type="ECO:0000256" key="12">
    <source>
        <dbReference type="HAMAP-Rule" id="MF_00015"/>
    </source>
</evidence>
<dbReference type="SUPFAM" id="SSF51306">
    <property type="entry name" value="LexA/Signal peptidase"/>
    <property type="match status" value="1"/>
</dbReference>
<evidence type="ECO:0000256" key="3">
    <source>
        <dbReference type="ARBA" id="ARBA00022705"/>
    </source>
</evidence>
<dbReference type="Pfam" id="PF01726">
    <property type="entry name" value="LexA_DNA_bind"/>
    <property type="match status" value="1"/>
</dbReference>
<feature type="active site" description="For autocatalytic cleavage activity" evidence="12">
    <location>
        <position position="160"/>
    </location>
</feature>
<evidence type="ECO:0000259" key="14">
    <source>
        <dbReference type="Pfam" id="PF00717"/>
    </source>
</evidence>
<feature type="active site" description="For autocatalytic cleavage activity" evidence="12">
    <location>
        <position position="122"/>
    </location>
</feature>
<evidence type="ECO:0000256" key="10">
    <source>
        <dbReference type="ARBA" id="ARBA00023204"/>
    </source>
</evidence>
<dbReference type="EC" id="3.4.21.88" evidence="12"/>
<evidence type="ECO:0000256" key="2">
    <source>
        <dbReference type="ARBA" id="ARBA00022491"/>
    </source>
</evidence>
<keyword evidence="6 12" id="KW-0068">Autocatalytic cleavage</keyword>
<sequence length="202" mass="22371">MSTRPLTDRQRRVYELIRELILNRGYGPTVREIGEAFGIKSPNGVMCHLRALERKGLIRRSPNKSRAIELTESIDRRGHSLPMAGQVAAGAGTLAFEKNDQVDFSGMFCQNDRFILQVSGDSMIDANIQDGDFVVVQKQDVAEPGQMVVAELPSGDSTLKFWFPEPEDNRIRLQPANSEMSPIFVDEAKIIGVAVGVVRNGL</sequence>
<comment type="catalytic activity">
    <reaction evidence="12">
        <text>Hydrolysis of Ala-|-Gly bond in repressor LexA.</text>
        <dbReference type="EC" id="3.4.21.88"/>
    </reaction>
</comment>
<protein>
    <recommendedName>
        <fullName evidence="12">LexA repressor</fullName>
        <ecNumber evidence="12">3.4.21.88</ecNumber>
    </recommendedName>
</protein>
<dbReference type="CDD" id="cd06529">
    <property type="entry name" value="S24_LexA-like"/>
    <property type="match status" value="1"/>
</dbReference>
<evidence type="ECO:0000256" key="11">
    <source>
        <dbReference type="ARBA" id="ARBA00023236"/>
    </source>
</evidence>
<gene>
    <name evidence="12 16" type="primary">lexA</name>
    <name evidence="16" type="ORF">FYK55_22665</name>
</gene>
<evidence type="ECO:0000256" key="1">
    <source>
        <dbReference type="ARBA" id="ARBA00007484"/>
    </source>
</evidence>
<dbReference type="InterPro" id="IPR015927">
    <property type="entry name" value="Peptidase_S24_S26A/B/C"/>
</dbReference>
<evidence type="ECO:0000256" key="7">
    <source>
        <dbReference type="ARBA" id="ARBA00023015"/>
    </source>
</evidence>
<keyword evidence="9 12" id="KW-0804">Transcription</keyword>
<dbReference type="PANTHER" id="PTHR33516">
    <property type="entry name" value="LEXA REPRESSOR"/>
    <property type="match status" value="1"/>
</dbReference>
<evidence type="ECO:0000313" key="16">
    <source>
        <dbReference type="EMBL" id="KAA5539856.1"/>
    </source>
</evidence>
<organism evidence="16 17">
    <name type="scientific">Roseiconus nitratireducens</name>
    <dbReference type="NCBI Taxonomy" id="2605748"/>
    <lineage>
        <taxon>Bacteria</taxon>
        <taxon>Pseudomonadati</taxon>
        <taxon>Planctomycetota</taxon>
        <taxon>Planctomycetia</taxon>
        <taxon>Pirellulales</taxon>
        <taxon>Pirellulaceae</taxon>
        <taxon>Roseiconus</taxon>
    </lineage>
</organism>
<dbReference type="Gene3D" id="1.10.10.10">
    <property type="entry name" value="Winged helix-like DNA-binding domain superfamily/Winged helix DNA-binding domain"/>
    <property type="match status" value="1"/>
</dbReference>
<dbReference type="HAMAP" id="MF_00015">
    <property type="entry name" value="LexA"/>
    <property type="match status" value="1"/>
</dbReference>
<feature type="domain" description="LexA repressor DNA-binding" evidence="15">
    <location>
        <begin position="4"/>
        <end position="67"/>
    </location>
</feature>
<dbReference type="RefSeq" id="WP_150078919.1">
    <property type="nucleotide sequence ID" value="NZ_VWOX01000016.1"/>
</dbReference>
<comment type="function">
    <text evidence="12">Represses a number of genes involved in the response to DNA damage (SOS response), including recA and lexA. In the presence of single-stranded DNA, RecA interacts with LexA causing an autocatalytic cleavage which disrupts the DNA-binding part of LexA, leading to derepression of the SOS regulon and eventually DNA repair.</text>
</comment>
<evidence type="ECO:0000259" key="15">
    <source>
        <dbReference type="Pfam" id="PF01726"/>
    </source>
</evidence>
<comment type="caution">
    <text evidence="16">The sequence shown here is derived from an EMBL/GenBank/DDBJ whole genome shotgun (WGS) entry which is preliminary data.</text>
</comment>
<dbReference type="Gene3D" id="2.10.109.10">
    <property type="entry name" value="Umud Fragment, subunit A"/>
    <property type="match status" value="1"/>
</dbReference>
<keyword evidence="3 12" id="KW-0235">DNA replication</keyword>
<feature type="DNA-binding region" description="H-T-H motif" evidence="12">
    <location>
        <begin position="30"/>
        <end position="50"/>
    </location>
</feature>
<dbReference type="GO" id="GO:0045892">
    <property type="term" value="P:negative regulation of DNA-templated transcription"/>
    <property type="evidence" value="ECO:0007669"/>
    <property type="project" value="UniProtKB-UniRule"/>
</dbReference>
<dbReference type="GO" id="GO:0009432">
    <property type="term" value="P:SOS response"/>
    <property type="evidence" value="ECO:0007669"/>
    <property type="project" value="UniProtKB-UniRule"/>
</dbReference>
<keyword evidence="11 12" id="KW-0742">SOS response</keyword>
<proteinExistence type="inferred from homology"/>
<dbReference type="InterPro" id="IPR036388">
    <property type="entry name" value="WH-like_DNA-bd_sf"/>
</dbReference>
<dbReference type="InterPro" id="IPR006200">
    <property type="entry name" value="LexA"/>
</dbReference>
<dbReference type="InterPro" id="IPR050077">
    <property type="entry name" value="LexA_repressor"/>
</dbReference>
<evidence type="ECO:0000256" key="6">
    <source>
        <dbReference type="ARBA" id="ARBA00022813"/>
    </source>
</evidence>
<dbReference type="GO" id="GO:0004252">
    <property type="term" value="F:serine-type endopeptidase activity"/>
    <property type="evidence" value="ECO:0007669"/>
    <property type="project" value="UniProtKB-UniRule"/>
</dbReference>
<dbReference type="InterPro" id="IPR006199">
    <property type="entry name" value="LexA_DNA-bd_dom"/>
</dbReference>
<comment type="subunit">
    <text evidence="12">Homodimer.</text>
</comment>
<dbReference type="InterPro" id="IPR039418">
    <property type="entry name" value="LexA-like"/>
</dbReference>
<keyword evidence="2 12" id="KW-0678">Repressor</keyword>
<dbReference type="GO" id="GO:0006260">
    <property type="term" value="P:DNA replication"/>
    <property type="evidence" value="ECO:0007669"/>
    <property type="project" value="UniProtKB-UniRule"/>
</dbReference>
<feature type="site" description="Cleavage; by autolysis" evidence="12">
    <location>
        <begin position="89"/>
        <end position="90"/>
    </location>
</feature>
<evidence type="ECO:0000256" key="8">
    <source>
        <dbReference type="ARBA" id="ARBA00023125"/>
    </source>
</evidence>
<feature type="domain" description="Peptidase S24/S26A/S26B/S26C" evidence="14">
    <location>
        <begin position="82"/>
        <end position="195"/>
    </location>
</feature>
<reference evidence="16 17" key="1">
    <citation type="submission" date="2019-08" db="EMBL/GenBank/DDBJ databases">
        <authorList>
            <person name="Dhanesh K."/>
            <person name="Kumar G."/>
            <person name="Sasikala C."/>
            <person name="Venkata Ramana C."/>
        </authorList>
    </citation>
    <scope>NUCLEOTIDE SEQUENCE [LARGE SCALE GENOMIC DNA]</scope>
    <source>
        <strain evidence="16 17">JC645</strain>
    </source>
</reference>
<comment type="similarity">
    <text evidence="1 12 13">Belongs to the peptidase S24 family.</text>
</comment>
<keyword evidence="4 12" id="KW-0227">DNA damage</keyword>
<dbReference type="InterPro" id="IPR036390">
    <property type="entry name" value="WH_DNA-bd_sf"/>
</dbReference>
<dbReference type="InterPro" id="IPR006197">
    <property type="entry name" value="Peptidase_S24_LexA"/>
</dbReference>
<keyword evidence="17" id="KW-1185">Reference proteome</keyword>
<evidence type="ECO:0000256" key="5">
    <source>
        <dbReference type="ARBA" id="ARBA00022801"/>
    </source>
</evidence>
<evidence type="ECO:0000256" key="4">
    <source>
        <dbReference type="ARBA" id="ARBA00022763"/>
    </source>
</evidence>
<dbReference type="InterPro" id="IPR036286">
    <property type="entry name" value="LexA/Signal_pep-like_sf"/>
</dbReference>
<keyword evidence="10 12" id="KW-0234">DNA repair</keyword>
<dbReference type="NCBIfam" id="TIGR00498">
    <property type="entry name" value="lexA"/>
    <property type="match status" value="1"/>
</dbReference>
<evidence type="ECO:0000313" key="17">
    <source>
        <dbReference type="Proteomes" id="UP000324479"/>
    </source>
</evidence>
<dbReference type="AlphaFoldDB" id="A0A5M6CY39"/>
<dbReference type="PRINTS" id="PR00726">
    <property type="entry name" value="LEXASERPTASE"/>
</dbReference>
<dbReference type="GO" id="GO:0006508">
    <property type="term" value="P:proteolysis"/>
    <property type="evidence" value="ECO:0007669"/>
    <property type="project" value="InterPro"/>
</dbReference>
<evidence type="ECO:0000256" key="9">
    <source>
        <dbReference type="ARBA" id="ARBA00023163"/>
    </source>
</evidence>
<dbReference type="PANTHER" id="PTHR33516:SF2">
    <property type="entry name" value="LEXA REPRESSOR-RELATED"/>
    <property type="match status" value="1"/>
</dbReference>
<keyword evidence="5 12" id="KW-0378">Hydrolase</keyword>